<evidence type="ECO:0000313" key="2">
    <source>
        <dbReference type="EMBL" id="OGZ05213.1"/>
    </source>
</evidence>
<evidence type="ECO:0000256" key="1">
    <source>
        <dbReference type="SAM" id="Phobius"/>
    </source>
</evidence>
<reference evidence="2 3" key="1">
    <citation type="journal article" date="2016" name="Nat. Commun.">
        <title>Thousands of microbial genomes shed light on interconnected biogeochemical processes in an aquifer system.</title>
        <authorList>
            <person name="Anantharaman K."/>
            <person name="Brown C.T."/>
            <person name="Hug L.A."/>
            <person name="Sharon I."/>
            <person name="Castelle C.J."/>
            <person name="Probst A.J."/>
            <person name="Thomas B.C."/>
            <person name="Singh A."/>
            <person name="Wilkins M.J."/>
            <person name="Karaoz U."/>
            <person name="Brodie E.L."/>
            <person name="Williams K.H."/>
            <person name="Hubbard S.S."/>
            <person name="Banfield J.F."/>
        </authorList>
    </citation>
    <scope>NUCLEOTIDE SEQUENCE [LARGE SCALE GENOMIC DNA]</scope>
</reference>
<feature type="transmembrane region" description="Helical" evidence="1">
    <location>
        <begin position="107"/>
        <end position="128"/>
    </location>
</feature>
<comment type="caution">
    <text evidence="2">The sequence shown here is derived from an EMBL/GenBank/DDBJ whole genome shotgun (WGS) entry which is preliminary data.</text>
</comment>
<feature type="transmembrane region" description="Helical" evidence="1">
    <location>
        <begin position="12"/>
        <end position="32"/>
    </location>
</feature>
<feature type="transmembrane region" description="Helical" evidence="1">
    <location>
        <begin position="75"/>
        <end position="100"/>
    </location>
</feature>
<accession>A0A1G2CV34</accession>
<name>A0A1G2CV34_9BACT</name>
<keyword evidence="1" id="KW-1133">Transmembrane helix</keyword>
<sequence length="130" mass="15282">MPLLALMRDYFVWHYSLAYVDIVHIWWNYLWYVNHLFSFPDVVRSWVAPFKRLQEKKVSLIIDPGEFFGNMVVNFIMRMVGFVLRSALIGIAIICFFIVLLLGMAIILLWTILPILVGHFFITGIHSLTF</sequence>
<proteinExistence type="predicted"/>
<keyword evidence="1" id="KW-0812">Transmembrane</keyword>
<dbReference type="EMBL" id="MHLI01000015">
    <property type="protein sequence ID" value="OGZ05213.1"/>
    <property type="molecule type" value="Genomic_DNA"/>
</dbReference>
<dbReference type="AlphaFoldDB" id="A0A1G2CV34"/>
<keyword evidence="1" id="KW-0472">Membrane</keyword>
<evidence type="ECO:0000313" key="3">
    <source>
        <dbReference type="Proteomes" id="UP000177122"/>
    </source>
</evidence>
<gene>
    <name evidence="2" type="ORF">A2845_02740</name>
</gene>
<organism evidence="2 3">
    <name type="scientific">Candidatus Lloydbacteria bacterium RIFCSPHIGHO2_01_FULL_49_22</name>
    <dbReference type="NCBI Taxonomy" id="1798658"/>
    <lineage>
        <taxon>Bacteria</taxon>
        <taxon>Candidatus Lloydiibacteriota</taxon>
    </lineage>
</organism>
<protein>
    <submittedName>
        <fullName evidence="2">Uncharacterized protein</fullName>
    </submittedName>
</protein>
<dbReference type="Proteomes" id="UP000177122">
    <property type="component" value="Unassembled WGS sequence"/>
</dbReference>